<comment type="caution">
    <text evidence="2">The sequence shown here is derived from an EMBL/GenBank/DDBJ whole genome shotgun (WGS) entry which is preliminary data.</text>
</comment>
<proteinExistence type="predicted"/>
<dbReference type="AlphaFoldDB" id="A0A5C7HBK5"/>
<accession>A0A5C7HBK5</accession>
<organism evidence="2 3">
    <name type="scientific">Acer yangbiense</name>
    <dbReference type="NCBI Taxonomy" id="1000413"/>
    <lineage>
        <taxon>Eukaryota</taxon>
        <taxon>Viridiplantae</taxon>
        <taxon>Streptophyta</taxon>
        <taxon>Embryophyta</taxon>
        <taxon>Tracheophyta</taxon>
        <taxon>Spermatophyta</taxon>
        <taxon>Magnoliopsida</taxon>
        <taxon>eudicotyledons</taxon>
        <taxon>Gunneridae</taxon>
        <taxon>Pentapetalae</taxon>
        <taxon>rosids</taxon>
        <taxon>malvids</taxon>
        <taxon>Sapindales</taxon>
        <taxon>Sapindaceae</taxon>
        <taxon>Hippocastanoideae</taxon>
        <taxon>Acereae</taxon>
        <taxon>Acer</taxon>
    </lineage>
</organism>
<name>A0A5C7HBK5_9ROSI</name>
<sequence length="99" mass="11151">MISVKTLAEWQGRPSLESRDTIDNVKAKIQDKEGIPRISNTSSLPSDKIVDPLAELIEKQNKLVKSRLETTTKDATRSKTKSHDMDMDGDEHESETLEL</sequence>
<reference evidence="3" key="1">
    <citation type="journal article" date="2019" name="Gigascience">
        <title>De novo genome assembly of the endangered Acer yangbiense, a plant species with extremely small populations endemic to Yunnan Province, China.</title>
        <authorList>
            <person name="Yang J."/>
            <person name="Wariss H.M."/>
            <person name="Tao L."/>
            <person name="Zhang R."/>
            <person name="Yun Q."/>
            <person name="Hollingsworth P."/>
            <person name="Dao Z."/>
            <person name="Luo G."/>
            <person name="Guo H."/>
            <person name="Ma Y."/>
            <person name="Sun W."/>
        </authorList>
    </citation>
    <scope>NUCLEOTIDE SEQUENCE [LARGE SCALE GENOMIC DNA]</scope>
    <source>
        <strain evidence="3">cv. Malutang</strain>
    </source>
</reference>
<feature type="compositionally biased region" description="Basic and acidic residues" evidence="1">
    <location>
        <begin position="67"/>
        <end position="86"/>
    </location>
</feature>
<feature type="region of interest" description="Disordered" evidence="1">
    <location>
        <begin position="67"/>
        <end position="99"/>
    </location>
</feature>
<dbReference type="EMBL" id="VAHF01000009">
    <property type="protein sequence ID" value="TXG54450.1"/>
    <property type="molecule type" value="Genomic_DNA"/>
</dbReference>
<protein>
    <submittedName>
        <fullName evidence="2">Uncharacterized protein</fullName>
    </submittedName>
</protein>
<gene>
    <name evidence="2" type="ORF">EZV62_019706</name>
</gene>
<keyword evidence="3" id="KW-1185">Reference proteome</keyword>
<feature type="compositionally biased region" description="Acidic residues" evidence="1">
    <location>
        <begin position="87"/>
        <end position="99"/>
    </location>
</feature>
<evidence type="ECO:0000256" key="1">
    <source>
        <dbReference type="SAM" id="MobiDB-lite"/>
    </source>
</evidence>
<evidence type="ECO:0000313" key="3">
    <source>
        <dbReference type="Proteomes" id="UP000323000"/>
    </source>
</evidence>
<evidence type="ECO:0000313" key="2">
    <source>
        <dbReference type="EMBL" id="TXG54450.1"/>
    </source>
</evidence>
<dbReference type="Proteomes" id="UP000323000">
    <property type="component" value="Chromosome 9"/>
</dbReference>
<dbReference type="Gene3D" id="3.10.20.90">
    <property type="entry name" value="Phosphatidylinositol 3-kinase Catalytic Subunit, Chain A, domain 1"/>
    <property type="match status" value="1"/>
</dbReference>